<protein>
    <recommendedName>
        <fullName evidence="3">histidine kinase</fullName>
        <ecNumber evidence="3">2.7.13.3</ecNumber>
    </recommendedName>
</protein>
<comment type="catalytic activity">
    <reaction evidence="1">
        <text>ATP + protein L-histidine = ADP + protein N-phospho-L-histidine.</text>
        <dbReference type="EC" id="2.7.13.3"/>
    </reaction>
</comment>
<keyword evidence="4" id="KW-1003">Cell membrane</keyword>
<organism evidence="16 17">
    <name type="scientific">Apilactobacillus xinyiensis</name>
    <dbReference type="NCBI Taxonomy" id="2841032"/>
    <lineage>
        <taxon>Bacteria</taxon>
        <taxon>Bacillati</taxon>
        <taxon>Bacillota</taxon>
        <taxon>Bacilli</taxon>
        <taxon>Lactobacillales</taxon>
        <taxon>Lactobacillaceae</taxon>
        <taxon>Apilactobacillus</taxon>
    </lineage>
</organism>
<evidence type="ECO:0000313" key="17">
    <source>
        <dbReference type="Proteomes" id="UP001522905"/>
    </source>
</evidence>
<evidence type="ECO:0000256" key="13">
    <source>
        <dbReference type="ARBA" id="ARBA00023136"/>
    </source>
</evidence>
<keyword evidence="8" id="KW-0547">Nucleotide-binding</keyword>
<keyword evidence="9 16" id="KW-0418">Kinase</keyword>
<dbReference type="Gene3D" id="1.10.287.130">
    <property type="match status" value="1"/>
</dbReference>
<feature type="transmembrane region" description="Helical" evidence="14">
    <location>
        <begin position="12"/>
        <end position="33"/>
    </location>
</feature>
<dbReference type="InterPro" id="IPR036890">
    <property type="entry name" value="HATPase_C_sf"/>
</dbReference>
<dbReference type="Pfam" id="PF02518">
    <property type="entry name" value="HATPase_c"/>
    <property type="match status" value="1"/>
</dbReference>
<keyword evidence="17" id="KW-1185">Reference proteome</keyword>
<dbReference type="CDD" id="cd00082">
    <property type="entry name" value="HisKA"/>
    <property type="match status" value="1"/>
</dbReference>
<evidence type="ECO:0000256" key="14">
    <source>
        <dbReference type="SAM" id="Phobius"/>
    </source>
</evidence>
<evidence type="ECO:0000256" key="7">
    <source>
        <dbReference type="ARBA" id="ARBA00022692"/>
    </source>
</evidence>
<evidence type="ECO:0000256" key="9">
    <source>
        <dbReference type="ARBA" id="ARBA00022777"/>
    </source>
</evidence>
<keyword evidence="12" id="KW-0902">Two-component regulatory system</keyword>
<name>A0ABT0I2W5_9LACO</name>
<dbReference type="Proteomes" id="UP001522905">
    <property type="component" value="Unassembled WGS sequence"/>
</dbReference>
<dbReference type="InterPro" id="IPR005467">
    <property type="entry name" value="His_kinase_dom"/>
</dbReference>
<dbReference type="Pfam" id="PF00512">
    <property type="entry name" value="HisKA"/>
    <property type="match status" value="1"/>
</dbReference>
<proteinExistence type="predicted"/>
<dbReference type="RefSeq" id="WP_248601863.1">
    <property type="nucleotide sequence ID" value="NZ_JAJIAO010000007.1"/>
</dbReference>
<gene>
    <name evidence="16" type="ORF">LNP07_06105</name>
</gene>
<dbReference type="PANTHER" id="PTHR45528:SF1">
    <property type="entry name" value="SENSOR HISTIDINE KINASE CPXA"/>
    <property type="match status" value="1"/>
</dbReference>
<keyword evidence="5" id="KW-0597">Phosphoprotein</keyword>
<dbReference type="InterPro" id="IPR050398">
    <property type="entry name" value="HssS/ArlS-like"/>
</dbReference>
<feature type="transmembrane region" description="Helical" evidence="14">
    <location>
        <begin position="63"/>
        <end position="84"/>
    </location>
</feature>
<dbReference type="SUPFAM" id="SSF47384">
    <property type="entry name" value="Homodimeric domain of signal transducing histidine kinase"/>
    <property type="match status" value="1"/>
</dbReference>
<dbReference type="SUPFAM" id="SSF55874">
    <property type="entry name" value="ATPase domain of HSP90 chaperone/DNA topoisomerase II/histidine kinase"/>
    <property type="match status" value="1"/>
</dbReference>
<dbReference type="InterPro" id="IPR003594">
    <property type="entry name" value="HATPase_dom"/>
</dbReference>
<accession>A0ABT0I2W5</accession>
<dbReference type="PRINTS" id="PR00344">
    <property type="entry name" value="BCTRLSENSOR"/>
</dbReference>
<dbReference type="EC" id="2.7.13.3" evidence="3"/>
<feature type="domain" description="Histidine kinase" evidence="15">
    <location>
        <begin position="157"/>
        <end position="376"/>
    </location>
</feature>
<dbReference type="GO" id="GO:0016301">
    <property type="term" value="F:kinase activity"/>
    <property type="evidence" value="ECO:0007669"/>
    <property type="project" value="UniProtKB-KW"/>
</dbReference>
<dbReference type="SMART" id="SM00387">
    <property type="entry name" value="HATPase_c"/>
    <property type="match status" value="1"/>
</dbReference>
<sequence>MKLTTREKMTLVGEGIITLILLIIVNLAILVIMNDTIQDNPGIRSGIFIIKQSVAIGPMHLKIWSWANIFMFIFATFDVFVIYWRLLRRYHQMQTTHIIKEVHYIAAGHFDHRIPFELKNDQQQKFISSINSLVDSVIASMDEERNLEKSKDEMIANVSHDIRTPLTSIIGYLSLLENKQYHSMEEVLKYTHIAFVKSKQMKELADDLFEYTKVSHTTSTPFNKTIINVGDMLDQMAVSFEWETVNNKMNLISNSKENDVKIEADPEKLARAINNLITNAFKYGNDGHNIFLSCHKVSDKEITITVANDGNKIPKESLNKLFNRFYRVDSSRNTKTGGTGLGLAIVQSVVDLHNGYTDVTSNDELTSFIIHLPINHKDKLIDPNRLAKINSNN</sequence>
<dbReference type="SMART" id="SM00388">
    <property type="entry name" value="HisKA"/>
    <property type="match status" value="1"/>
</dbReference>
<keyword evidence="13 14" id="KW-0472">Membrane</keyword>
<evidence type="ECO:0000256" key="2">
    <source>
        <dbReference type="ARBA" id="ARBA00004651"/>
    </source>
</evidence>
<dbReference type="Gene3D" id="3.30.565.10">
    <property type="entry name" value="Histidine kinase-like ATPase, C-terminal domain"/>
    <property type="match status" value="1"/>
</dbReference>
<evidence type="ECO:0000256" key="5">
    <source>
        <dbReference type="ARBA" id="ARBA00022553"/>
    </source>
</evidence>
<reference evidence="16 17" key="1">
    <citation type="submission" date="2021-11" db="EMBL/GenBank/DDBJ databases">
        <title>Comparative genomics of bee honey and flower isolates.</title>
        <authorList>
            <person name="Bechtner J.D."/>
            <person name="Gallus M.K."/>
            <person name="Ehrmann M."/>
        </authorList>
    </citation>
    <scope>NUCLEOTIDE SEQUENCE [LARGE SCALE GENOMIC DNA]</scope>
    <source>
        <strain evidence="16 17">M161</strain>
    </source>
</reference>
<dbReference type="PANTHER" id="PTHR45528">
    <property type="entry name" value="SENSOR HISTIDINE KINASE CPXA"/>
    <property type="match status" value="1"/>
</dbReference>
<evidence type="ECO:0000256" key="12">
    <source>
        <dbReference type="ARBA" id="ARBA00023012"/>
    </source>
</evidence>
<evidence type="ECO:0000256" key="10">
    <source>
        <dbReference type="ARBA" id="ARBA00022840"/>
    </source>
</evidence>
<evidence type="ECO:0000256" key="8">
    <source>
        <dbReference type="ARBA" id="ARBA00022741"/>
    </source>
</evidence>
<evidence type="ECO:0000256" key="11">
    <source>
        <dbReference type="ARBA" id="ARBA00022989"/>
    </source>
</evidence>
<comment type="caution">
    <text evidence="16">The sequence shown here is derived from an EMBL/GenBank/DDBJ whole genome shotgun (WGS) entry which is preliminary data.</text>
</comment>
<evidence type="ECO:0000256" key="6">
    <source>
        <dbReference type="ARBA" id="ARBA00022679"/>
    </source>
</evidence>
<keyword evidence="6" id="KW-0808">Transferase</keyword>
<dbReference type="InterPro" id="IPR003661">
    <property type="entry name" value="HisK_dim/P_dom"/>
</dbReference>
<evidence type="ECO:0000313" key="16">
    <source>
        <dbReference type="EMBL" id="MCK8625085.1"/>
    </source>
</evidence>
<evidence type="ECO:0000256" key="4">
    <source>
        <dbReference type="ARBA" id="ARBA00022475"/>
    </source>
</evidence>
<dbReference type="EMBL" id="JAJIAO010000007">
    <property type="protein sequence ID" value="MCK8625085.1"/>
    <property type="molecule type" value="Genomic_DNA"/>
</dbReference>
<keyword evidence="7 14" id="KW-0812">Transmembrane</keyword>
<evidence type="ECO:0000259" key="15">
    <source>
        <dbReference type="PROSITE" id="PS50109"/>
    </source>
</evidence>
<keyword evidence="10" id="KW-0067">ATP-binding</keyword>
<dbReference type="PROSITE" id="PS50109">
    <property type="entry name" value="HIS_KIN"/>
    <property type="match status" value="1"/>
</dbReference>
<keyword evidence="11 14" id="KW-1133">Transmembrane helix</keyword>
<dbReference type="InterPro" id="IPR036097">
    <property type="entry name" value="HisK_dim/P_sf"/>
</dbReference>
<evidence type="ECO:0000256" key="1">
    <source>
        <dbReference type="ARBA" id="ARBA00000085"/>
    </source>
</evidence>
<evidence type="ECO:0000256" key="3">
    <source>
        <dbReference type="ARBA" id="ARBA00012438"/>
    </source>
</evidence>
<dbReference type="InterPro" id="IPR004358">
    <property type="entry name" value="Sig_transdc_His_kin-like_C"/>
</dbReference>
<comment type="subcellular location">
    <subcellularLocation>
        <location evidence="2">Cell membrane</location>
        <topology evidence="2">Multi-pass membrane protein</topology>
    </subcellularLocation>
</comment>